<proteinExistence type="predicted"/>
<dbReference type="InterPro" id="IPR052411">
    <property type="entry name" value="c-mor_Regulatory_Protein"/>
</dbReference>
<dbReference type="InterPro" id="IPR014875">
    <property type="entry name" value="Mor_transcription_activator"/>
</dbReference>
<dbReference type="InterPro" id="IPR049739">
    <property type="entry name" value="YraL-like"/>
</dbReference>
<evidence type="ECO:0000313" key="2">
    <source>
        <dbReference type="Proteomes" id="UP000190951"/>
    </source>
</evidence>
<name>A0A1S8M7F6_9CLOT</name>
<reference evidence="1 2" key="1">
    <citation type="submission" date="2022-04" db="EMBL/GenBank/DDBJ databases">
        <title>Genome sequence of C. roseum typestrain.</title>
        <authorList>
            <person name="Poehlein A."/>
            <person name="Schoch T."/>
            <person name="Duerre P."/>
            <person name="Daniel R."/>
        </authorList>
    </citation>
    <scope>NUCLEOTIDE SEQUENCE [LARGE SCALE GENOMIC DNA]</scope>
    <source>
        <strain evidence="1 2">DSM 7320</strain>
    </source>
</reference>
<gene>
    <name evidence="1" type="ORF">CROST_010100</name>
</gene>
<dbReference type="STRING" id="84029.CROST_10550"/>
<dbReference type="Proteomes" id="UP000190951">
    <property type="component" value="Chromosome"/>
</dbReference>
<dbReference type="RefSeq" id="WP_077834287.1">
    <property type="nucleotide sequence ID" value="NZ_CP096983.1"/>
</dbReference>
<keyword evidence="2" id="KW-1185">Reference proteome</keyword>
<dbReference type="SUPFAM" id="SSF46689">
    <property type="entry name" value="Homeodomain-like"/>
    <property type="match status" value="1"/>
</dbReference>
<dbReference type="EMBL" id="CP096983">
    <property type="protein sequence ID" value="URZ10302.1"/>
    <property type="molecule type" value="Genomic_DNA"/>
</dbReference>
<dbReference type="AlphaFoldDB" id="A0A1S8M7F6"/>
<dbReference type="Pfam" id="PF08765">
    <property type="entry name" value="Mor"/>
    <property type="match status" value="1"/>
</dbReference>
<dbReference type="Gene3D" id="1.10.10.60">
    <property type="entry name" value="Homeodomain-like"/>
    <property type="match status" value="1"/>
</dbReference>
<dbReference type="PANTHER" id="PTHR37812:SF1">
    <property type="entry name" value="MU-LIKE PROPHAGE FLUMU PROTEIN C"/>
    <property type="match status" value="1"/>
</dbReference>
<dbReference type="PANTHER" id="PTHR37812">
    <property type="entry name" value="MU-LIKE PROPHAGE FLUMU PROTEIN C"/>
    <property type="match status" value="1"/>
</dbReference>
<dbReference type="KEGG" id="crw:CROST_010100"/>
<dbReference type="InterPro" id="IPR009057">
    <property type="entry name" value="Homeodomain-like_sf"/>
</dbReference>
<protein>
    <submittedName>
        <fullName evidence="1">Uncharacterized protein</fullName>
    </submittedName>
</protein>
<sequence>MYIKANEVLPKEILELIQDYVDGEYLYIPRKEENKKRWGQNTKTRDEIKLRNIEIYNEYKNGITVKRLAQKHYLSEKRLQRIISEMKKKCL</sequence>
<dbReference type="NCBIfam" id="NF040785">
    <property type="entry name" value="CD3324_fam"/>
    <property type="match status" value="1"/>
</dbReference>
<evidence type="ECO:0000313" key="1">
    <source>
        <dbReference type="EMBL" id="URZ10302.1"/>
    </source>
</evidence>
<accession>A0A1S8M7F6</accession>
<organism evidence="1 2">
    <name type="scientific">Clostridium felsineum</name>
    <dbReference type="NCBI Taxonomy" id="36839"/>
    <lineage>
        <taxon>Bacteria</taxon>
        <taxon>Bacillati</taxon>
        <taxon>Bacillota</taxon>
        <taxon>Clostridia</taxon>
        <taxon>Eubacteriales</taxon>
        <taxon>Clostridiaceae</taxon>
        <taxon>Clostridium</taxon>
    </lineage>
</organism>